<name>A0A0D2HSX7_9BACT</name>
<dbReference type="InterPro" id="IPR019870">
    <property type="entry name" value="Se_metab_YedF"/>
</dbReference>
<feature type="domain" description="UPF0033" evidence="1">
    <location>
        <begin position="2"/>
        <end position="64"/>
    </location>
</feature>
<keyword evidence="3" id="KW-1185">Reference proteome</keyword>
<dbReference type="PATRIC" id="fig|1429043.3.peg.2475"/>
<dbReference type="CDD" id="cd03421">
    <property type="entry name" value="SirA_like_N"/>
    <property type="match status" value="1"/>
</dbReference>
<dbReference type="InterPro" id="IPR003787">
    <property type="entry name" value="Sulphur_relay_DsrE/F-like"/>
</dbReference>
<evidence type="ECO:0000313" key="2">
    <source>
        <dbReference type="EMBL" id="KIX13648.1"/>
    </source>
</evidence>
<protein>
    <submittedName>
        <fullName evidence="2">Selenium metabolism protein YedF</fullName>
    </submittedName>
</protein>
<dbReference type="InterPro" id="IPR001455">
    <property type="entry name" value="TusA-like"/>
</dbReference>
<organism evidence="2 3">
    <name type="scientific">Dethiosulfatarculus sandiegensis</name>
    <dbReference type="NCBI Taxonomy" id="1429043"/>
    <lineage>
        <taxon>Bacteria</taxon>
        <taxon>Pseudomonadati</taxon>
        <taxon>Thermodesulfobacteriota</taxon>
        <taxon>Desulfarculia</taxon>
        <taxon>Desulfarculales</taxon>
        <taxon>Desulfarculaceae</taxon>
        <taxon>Dethiosulfatarculus</taxon>
    </lineage>
</organism>
<dbReference type="NCBIfam" id="TIGR03527">
    <property type="entry name" value="selenium_YedF"/>
    <property type="match status" value="1"/>
</dbReference>
<dbReference type="AlphaFoldDB" id="A0A0D2HSX7"/>
<evidence type="ECO:0000313" key="3">
    <source>
        <dbReference type="Proteomes" id="UP000032233"/>
    </source>
</evidence>
<dbReference type="STRING" id="1429043.X474_11635"/>
<dbReference type="Pfam" id="PF01206">
    <property type="entry name" value="TusA"/>
    <property type="match status" value="1"/>
</dbReference>
<dbReference type="Pfam" id="PF02635">
    <property type="entry name" value="DsrE"/>
    <property type="match status" value="1"/>
</dbReference>
<dbReference type="SUPFAM" id="SSF64307">
    <property type="entry name" value="SirA-like"/>
    <property type="match status" value="1"/>
</dbReference>
<sequence>MLDCRKMACPQPVIQTKNLVEAESPNSVEVMVDNKAASENVSRYLGTQGFSAEVSEKDGDFVVTGKRDGEAPMPEAKDQEQSAPAVGGDMTKQLVFIRSECIGSGDDKLGRGLMKNFILTLKEMGPDLWRVIFLNGGVKLCCQGSEVLEAIQELEKSGVHILVCGTCLDFFGILEEKRVGETTNMLDVVTSLQLAGKVITA</sequence>
<dbReference type="InterPro" id="IPR027396">
    <property type="entry name" value="DsrEFH-like"/>
</dbReference>
<dbReference type="Proteomes" id="UP000032233">
    <property type="component" value="Unassembled WGS sequence"/>
</dbReference>
<dbReference type="OrthoDB" id="9801500at2"/>
<dbReference type="InterPro" id="IPR036868">
    <property type="entry name" value="TusA-like_sf"/>
</dbReference>
<dbReference type="EMBL" id="AZAC01000014">
    <property type="protein sequence ID" value="KIX13648.1"/>
    <property type="molecule type" value="Genomic_DNA"/>
</dbReference>
<evidence type="ECO:0000259" key="1">
    <source>
        <dbReference type="Pfam" id="PF01206"/>
    </source>
</evidence>
<proteinExistence type="predicted"/>
<reference evidence="2 3" key="1">
    <citation type="submission" date="2013-11" db="EMBL/GenBank/DDBJ databases">
        <title>Metagenomic analysis of a methanogenic consortium involved in long chain n-alkane degradation.</title>
        <authorList>
            <person name="Davidova I.A."/>
            <person name="Callaghan A.V."/>
            <person name="Wawrik B."/>
            <person name="Pruitt S."/>
            <person name="Marks C."/>
            <person name="Duncan K.E."/>
            <person name="Suflita J.M."/>
        </authorList>
    </citation>
    <scope>NUCLEOTIDE SEQUENCE [LARGE SCALE GENOMIC DNA]</scope>
    <source>
        <strain evidence="2 3">SPR</strain>
    </source>
</reference>
<dbReference type="RefSeq" id="WP_044348716.1">
    <property type="nucleotide sequence ID" value="NZ_AZAC01000014.1"/>
</dbReference>
<dbReference type="Gene3D" id="3.30.110.40">
    <property type="entry name" value="TusA-like domain"/>
    <property type="match status" value="1"/>
</dbReference>
<comment type="caution">
    <text evidence="2">The sequence shown here is derived from an EMBL/GenBank/DDBJ whole genome shotgun (WGS) entry which is preliminary data.</text>
</comment>
<dbReference type="SUPFAM" id="SSF75169">
    <property type="entry name" value="DsrEFH-like"/>
    <property type="match status" value="1"/>
</dbReference>
<accession>A0A0D2HSX7</accession>
<gene>
    <name evidence="2" type="ORF">X474_11635</name>
</gene>
<dbReference type="InParanoid" id="A0A0D2HSX7"/>